<evidence type="ECO:0000256" key="1">
    <source>
        <dbReference type="SAM" id="Phobius"/>
    </source>
</evidence>
<reference evidence="4" key="2">
    <citation type="submission" date="2015-11" db="EMBL/GenBank/DDBJ databases">
        <authorList>
            <person name="Dugat-Bony E."/>
        </authorList>
    </citation>
    <scope>NUCLEOTIDE SEQUENCE [LARGE SCALE GENOMIC DNA]</scope>
    <source>
        <strain evidence="4">Mu292</strain>
    </source>
</reference>
<dbReference type="Proteomes" id="UP000182498">
    <property type="component" value="Unassembled WGS sequence"/>
</dbReference>
<reference evidence="2" key="1">
    <citation type="submission" date="2015-11" db="EMBL/GenBank/DDBJ databases">
        <authorList>
            <person name="Zhang Y."/>
            <person name="Guo Z."/>
        </authorList>
    </citation>
    <scope>NUCLEOTIDE SEQUENCE [LARGE SCALE GENOMIC DNA]</scope>
    <source>
        <strain evidence="2">Mu292</strain>
    </source>
</reference>
<reference evidence="3 5" key="3">
    <citation type="submission" date="2019-06" db="EMBL/GenBank/DDBJ databases">
        <title>Whole genome shotgun sequence of Corynebacterium variabile NBRC 15286.</title>
        <authorList>
            <person name="Hosoyama A."/>
            <person name="Uohara A."/>
            <person name="Ohji S."/>
            <person name="Ichikawa N."/>
        </authorList>
    </citation>
    <scope>NUCLEOTIDE SEQUENCE [LARGE SCALE GENOMIC DNA]</scope>
    <source>
        <strain evidence="3 5">NBRC 15286</strain>
    </source>
</reference>
<name>A0A0X2NNT7_9CORY</name>
<feature type="transmembrane region" description="Helical" evidence="1">
    <location>
        <begin position="108"/>
        <end position="126"/>
    </location>
</feature>
<feature type="transmembrane region" description="Helical" evidence="1">
    <location>
        <begin position="77"/>
        <end position="96"/>
    </location>
</feature>
<feature type="transmembrane region" description="Helical" evidence="1">
    <location>
        <begin position="37"/>
        <end position="57"/>
    </location>
</feature>
<keyword evidence="4" id="KW-1185">Reference proteome</keyword>
<keyword evidence="1" id="KW-0812">Transmembrane</keyword>
<dbReference type="RefSeq" id="WP_014011222.1">
    <property type="nucleotide sequence ID" value="NZ_BJNT01000013.1"/>
</dbReference>
<dbReference type="Proteomes" id="UP000319986">
    <property type="component" value="Unassembled WGS sequence"/>
</dbReference>
<feature type="transmembrane region" description="Helical" evidence="1">
    <location>
        <begin position="132"/>
        <end position="149"/>
    </location>
</feature>
<protein>
    <submittedName>
        <fullName evidence="2">Uncharacterized protein</fullName>
    </submittedName>
</protein>
<dbReference type="AlphaFoldDB" id="A0A0X2NNT7"/>
<keyword evidence="1" id="KW-0472">Membrane</keyword>
<keyword evidence="1" id="KW-1133">Transmembrane helix</keyword>
<dbReference type="GeneID" id="82887912"/>
<evidence type="ECO:0000313" key="4">
    <source>
        <dbReference type="Proteomes" id="UP000182498"/>
    </source>
</evidence>
<evidence type="ECO:0000313" key="3">
    <source>
        <dbReference type="EMBL" id="GEC86469.1"/>
    </source>
</evidence>
<organism evidence="2 4">
    <name type="scientific">Corynebacterium variabile</name>
    <dbReference type="NCBI Taxonomy" id="1727"/>
    <lineage>
        <taxon>Bacteria</taxon>
        <taxon>Bacillati</taxon>
        <taxon>Actinomycetota</taxon>
        <taxon>Actinomycetes</taxon>
        <taxon>Mycobacteriales</taxon>
        <taxon>Corynebacteriaceae</taxon>
        <taxon>Corynebacterium</taxon>
    </lineage>
</organism>
<accession>A0A0X2NNT7</accession>
<proteinExistence type="predicted"/>
<evidence type="ECO:0000313" key="2">
    <source>
        <dbReference type="EMBL" id="CUU67177.1"/>
    </source>
</evidence>
<sequence>MPASLFPGAGADANDPNRQIRYWRPGEGTPGVVRFSFVLYVLCGVGLLVAALLMWTADPPTSSDADRQATIDTIASVLKWLAVIEAVGAVALCVLVPGLLRGDARARFRTLIVTGVLLVISLGSWLFGVGGLVQPVIALFLAFAALAAYRPAVKTFFGQATGEDR</sequence>
<gene>
    <name evidence="3" type="ORF">CVA01_17830</name>
    <name evidence="2" type="ORF">CVAR292_02535</name>
</gene>
<dbReference type="EMBL" id="FAUH01000019">
    <property type="protein sequence ID" value="CUU67177.1"/>
    <property type="molecule type" value="Genomic_DNA"/>
</dbReference>
<evidence type="ECO:0000313" key="5">
    <source>
        <dbReference type="Proteomes" id="UP000319986"/>
    </source>
</evidence>
<dbReference type="EMBL" id="BJNT01000013">
    <property type="protein sequence ID" value="GEC86469.1"/>
    <property type="molecule type" value="Genomic_DNA"/>
</dbReference>